<dbReference type="InterPro" id="IPR036412">
    <property type="entry name" value="HAD-like_sf"/>
</dbReference>
<gene>
    <name evidence="1" type="ORF">GTH32_10940</name>
</gene>
<dbReference type="Pfam" id="PF13419">
    <property type="entry name" value="HAD_2"/>
    <property type="match status" value="1"/>
</dbReference>
<dbReference type="SUPFAM" id="SSF56784">
    <property type="entry name" value="HAD-like"/>
    <property type="match status" value="1"/>
</dbReference>
<name>A0A7X5LML7_9ALTE</name>
<dbReference type="InterPro" id="IPR041492">
    <property type="entry name" value="HAD_2"/>
</dbReference>
<reference evidence="1 2" key="1">
    <citation type="submission" date="2020-01" db="EMBL/GenBank/DDBJ databases">
        <authorList>
            <person name="Chen J."/>
            <person name="Zhu S."/>
            <person name="Yang J."/>
        </authorList>
    </citation>
    <scope>NUCLEOTIDE SEQUENCE [LARGE SCALE GENOMIC DNA]</scope>
    <source>
        <strain evidence="1 2">345S023</strain>
    </source>
</reference>
<keyword evidence="2" id="KW-1185">Reference proteome</keyword>
<comment type="caution">
    <text evidence="1">The sequence shown here is derived from an EMBL/GenBank/DDBJ whole genome shotgun (WGS) entry which is preliminary data.</text>
</comment>
<dbReference type="RefSeq" id="WP_163085679.1">
    <property type="nucleotide sequence ID" value="NZ_JAAAWN010000013.1"/>
</dbReference>
<dbReference type="EMBL" id="JAAAWN010000013">
    <property type="protein sequence ID" value="NDV91699.1"/>
    <property type="molecule type" value="Genomic_DNA"/>
</dbReference>
<dbReference type="Gene3D" id="1.10.150.240">
    <property type="entry name" value="Putative phosphatase, domain 2"/>
    <property type="match status" value="1"/>
</dbReference>
<protein>
    <submittedName>
        <fullName evidence="1">HAD hydrolase-like protein</fullName>
    </submittedName>
</protein>
<dbReference type="Proteomes" id="UP000470213">
    <property type="component" value="Unassembled WGS sequence"/>
</dbReference>
<sequence length="221" mass="25152">MKKELNEYQTLIFDCDGVILNSNKVKTEAFYNSVVSYGRDGAQALVNYHIEYGGVSRFKKFDYFFEHILGRKASELEFNAVLEKYAEEVRRGLLSCDIAEGLSELRELTTESTWLVASGGAQEELRDIFDKRDLTKFFAGGIYGSPTAKDIIVEQQLLADNIQLPALFIGDSRFDHIVAKQFDLDFLFVTDWSEFVSLSDYAESNKLLCLPNIKSLCRFNS</sequence>
<dbReference type="AlphaFoldDB" id="A0A7X5LML7"/>
<dbReference type="InterPro" id="IPR023214">
    <property type="entry name" value="HAD_sf"/>
</dbReference>
<accession>A0A7X5LML7</accession>
<evidence type="ECO:0000313" key="2">
    <source>
        <dbReference type="Proteomes" id="UP000470213"/>
    </source>
</evidence>
<dbReference type="Gene3D" id="3.40.50.1000">
    <property type="entry name" value="HAD superfamily/HAD-like"/>
    <property type="match status" value="1"/>
</dbReference>
<proteinExistence type="predicted"/>
<evidence type="ECO:0000313" key="1">
    <source>
        <dbReference type="EMBL" id="NDV91699.1"/>
    </source>
</evidence>
<organism evidence="1 2">
    <name type="scientific">Alteromonas profundi</name>
    <dbReference type="NCBI Taxonomy" id="2696062"/>
    <lineage>
        <taxon>Bacteria</taxon>
        <taxon>Pseudomonadati</taxon>
        <taxon>Pseudomonadota</taxon>
        <taxon>Gammaproteobacteria</taxon>
        <taxon>Alteromonadales</taxon>
        <taxon>Alteromonadaceae</taxon>
        <taxon>Alteromonas/Salinimonas group</taxon>
        <taxon>Alteromonas</taxon>
    </lineage>
</organism>
<dbReference type="InterPro" id="IPR023198">
    <property type="entry name" value="PGP-like_dom2"/>
</dbReference>
<dbReference type="GO" id="GO:0016787">
    <property type="term" value="F:hydrolase activity"/>
    <property type="evidence" value="ECO:0007669"/>
    <property type="project" value="UniProtKB-KW"/>
</dbReference>
<keyword evidence="1" id="KW-0378">Hydrolase</keyword>